<evidence type="ECO:0000259" key="4">
    <source>
        <dbReference type="PROSITE" id="PS01031"/>
    </source>
</evidence>
<dbReference type="PANTHER" id="PTHR46733:SF4">
    <property type="entry name" value="HEAT SHOCK PROTEIN 21, CHLOROPLASTIC"/>
    <property type="match status" value="1"/>
</dbReference>
<accession>Q30ZU1</accession>
<dbReference type="Proteomes" id="UP000002710">
    <property type="component" value="Chromosome"/>
</dbReference>
<evidence type="ECO:0000256" key="1">
    <source>
        <dbReference type="ARBA" id="ARBA00023016"/>
    </source>
</evidence>
<sequence>MADLKIWKNEELQRIKSESDSMFDRLCSGLGLPSVCRPLLEPAVQMTENSEEVLVEAHLPGMKPEDIEISVTGDMLSMRCDQRSSCACTSQRSVYETRFRLPCKVRTDEVEAELDNDVVRIRMPKCRRPEPRRIPVKIKKTGA</sequence>
<keyword evidence="1 5" id="KW-0346">Stress response</keyword>
<dbReference type="RefSeq" id="WP_011367914.1">
    <property type="nucleotide sequence ID" value="NC_007519.1"/>
</dbReference>
<dbReference type="PROSITE" id="PS01031">
    <property type="entry name" value="SHSP"/>
    <property type="match status" value="1"/>
</dbReference>
<name>Q30ZU1_OLEA2</name>
<dbReference type="STRING" id="207559.Dde_2008"/>
<dbReference type="AlphaFoldDB" id="Q30ZU1"/>
<organism evidence="5 6">
    <name type="scientific">Oleidesulfovibrio alaskensis (strain ATCC BAA-1058 / DSM 17464 / G20)</name>
    <name type="common">Desulfovibrio alaskensis</name>
    <dbReference type="NCBI Taxonomy" id="207559"/>
    <lineage>
        <taxon>Bacteria</taxon>
        <taxon>Pseudomonadati</taxon>
        <taxon>Thermodesulfobacteriota</taxon>
        <taxon>Desulfovibrionia</taxon>
        <taxon>Desulfovibrionales</taxon>
        <taxon>Desulfovibrionaceae</taxon>
        <taxon>Oleidesulfovibrio</taxon>
    </lineage>
</organism>
<dbReference type="EMBL" id="CP000112">
    <property type="protein sequence ID" value="ABB38805.2"/>
    <property type="molecule type" value="Genomic_DNA"/>
</dbReference>
<gene>
    <name evidence="5" type="ordered locus">Dde_2008</name>
</gene>
<dbReference type="CDD" id="cd00298">
    <property type="entry name" value="ACD_sHsps_p23-like"/>
    <property type="match status" value="1"/>
</dbReference>
<dbReference type="SUPFAM" id="SSF49764">
    <property type="entry name" value="HSP20-like chaperones"/>
    <property type="match status" value="1"/>
</dbReference>
<keyword evidence="6" id="KW-1185">Reference proteome</keyword>
<evidence type="ECO:0000256" key="2">
    <source>
        <dbReference type="PROSITE-ProRule" id="PRU00285"/>
    </source>
</evidence>
<evidence type="ECO:0000313" key="5">
    <source>
        <dbReference type="EMBL" id="ABB38805.2"/>
    </source>
</evidence>
<proteinExistence type="inferred from homology"/>
<dbReference type="InterPro" id="IPR044587">
    <property type="entry name" value="HSP21-like"/>
</dbReference>
<dbReference type="Pfam" id="PF00011">
    <property type="entry name" value="HSP20"/>
    <property type="match status" value="1"/>
</dbReference>
<evidence type="ECO:0000313" key="6">
    <source>
        <dbReference type="Proteomes" id="UP000002710"/>
    </source>
</evidence>
<feature type="domain" description="SHSP" evidence="4">
    <location>
        <begin position="35"/>
        <end position="139"/>
    </location>
</feature>
<dbReference type="eggNOG" id="COG0071">
    <property type="taxonomic scope" value="Bacteria"/>
</dbReference>
<dbReference type="GO" id="GO:0009408">
    <property type="term" value="P:response to heat"/>
    <property type="evidence" value="ECO:0007669"/>
    <property type="project" value="InterPro"/>
</dbReference>
<dbReference type="InterPro" id="IPR008978">
    <property type="entry name" value="HSP20-like_chaperone"/>
</dbReference>
<reference evidence="5 6" key="1">
    <citation type="journal article" date="2011" name="J. Bacteriol.">
        <title>Complete genome sequence and updated annotation of Desulfovibrio alaskensis G20.</title>
        <authorList>
            <person name="Hauser L.J."/>
            <person name="Land M.L."/>
            <person name="Brown S.D."/>
            <person name="Larimer F."/>
            <person name="Keller K.L."/>
            <person name="Rapp-Giles B.J."/>
            <person name="Price M.N."/>
            <person name="Lin M."/>
            <person name="Bruce D.C."/>
            <person name="Detter J.C."/>
            <person name="Tapia R."/>
            <person name="Han C.S."/>
            <person name="Goodwin L.A."/>
            <person name="Cheng J.F."/>
            <person name="Pitluck S."/>
            <person name="Copeland A."/>
            <person name="Lucas S."/>
            <person name="Nolan M."/>
            <person name="Lapidus A.L."/>
            <person name="Palumbo A.V."/>
            <person name="Wall J.D."/>
        </authorList>
    </citation>
    <scope>NUCLEOTIDE SEQUENCE [LARGE SCALE GENOMIC DNA]</scope>
    <source>
        <strain evidence="6">ATCC BAA 1058 / DSM 17464 / G20</strain>
    </source>
</reference>
<comment type="similarity">
    <text evidence="2 3">Belongs to the small heat shock protein (HSP20) family.</text>
</comment>
<dbReference type="HOGENOM" id="CLU_046737_12_1_7"/>
<dbReference type="PANTHER" id="PTHR46733">
    <property type="entry name" value="26.5 KDA HEAT SHOCK PROTEIN, MITOCHONDRIAL"/>
    <property type="match status" value="1"/>
</dbReference>
<protein>
    <submittedName>
        <fullName evidence="5">Heat shock protein Hsp20</fullName>
    </submittedName>
</protein>
<dbReference type="InterPro" id="IPR002068">
    <property type="entry name" value="A-crystallin/Hsp20_dom"/>
</dbReference>
<dbReference type="Gene3D" id="2.60.40.790">
    <property type="match status" value="1"/>
</dbReference>
<dbReference type="KEGG" id="dde:Dde_2008"/>
<evidence type="ECO:0000256" key="3">
    <source>
        <dbReference type="RuleBase" id="RU003616"/>
    </source>
</evidence>